<name>Q29JD6_DROPS</name>
<feature type="region of interest" description="Disordered" evidence="1">
    <location>
        <begin position="1"/>
        <end position="63"/>
    </location>
</feature>
<gene>
    <name evidence="3" type="primary">LOC4815626</name>
</gene>
<dbReference type="eggNOG" id="ENOG502TBGE">
    <property type="taxonomic scope" value="Eukaryota"/>
</dbReference>
<dbReference type="RefSeq" id="XP_001355308.2">
    <property type="nucleotide sequence ID" value="XM_001355272.4"/>
</dbReference>
<sequence length="173" mass="19943">MGAVLGTTSPQASLPTEQSEHATEAAPREVAETRPHSLSPKPSSQRLTRSKSSKVMGSSRNIQRLPAEAIHQEFDRLLIQAQKHLTEVEERPCLEAASKMTRCLRQHRQQACRCFDAMEVYRNCVMRATQDRVDDMADEEPPMLPMTPPQSIPPPARPKSRSRRWWQFWHWFR</sequence>
<feature type="compositionally biased region" description="Polar residues" evidence="1">
    <location>
        <begin position="1"/>
        <end position="17"/>
    </location>
</feature>
<dbReference type="Bgee" id="FBgn0081529">
    <property type="expression patterns" value="Expressed in male reproductive system and 1 other cell type or tissue"/>
</dbReference>
<dbReference type="InParanoid" id="Q29JD6"/>
<accession>Q29JD6</accession>
<feature type="region of interest" description="Disordered" evidence="1">
    <location>
        <begin position="141"/>
        <end position="160"/>
    </location>
</feature>
<dbReference type="OMA" id="RQRSCNC"/>
<dbReference type="Proteomes" id="UP000001819">
    <property type="component" value="Chromosome X"/>
</dbReference>
<evidence type="ECO:0000256" key="1">
    <source>
        <dbReference type="SAM" id="MobiDB-lite"/>
    </source>
</evidence>
<keyword evidence="2" id="KW-1185">Reference proteome</keyword>
<dbReference type="SUPFAM" id="SSF47072">
    <property type="entry name" value="Cysteine alpha-hairpin motif"/>
    <property type="match status" value="1"/>
</dbReference>
<evidence type="ECO:0000313" key="3">
    <source>
        <dbReference type="RefSeq" id="XP_001355308.2"/>
    </source>
</evidence>
<dbReference type="AlphaFoldDB" id="Q29JD6"/>
<feature type="compositionally biased region" description="Polar residues" evidence="1">
    <location>
        <begin position="53"/>
        <end position="62"/>
    </location>
</feature>
<proteinExistence type="predicted"/>
<accession>A0A6I8UH46</accession>
<evidence type="ECO:0000313" key="2">
    <source>
        <dbReference type="Proteomes" id="UP000001819"/>
    </source>
</evidence>
<feature type="compositionally biased region" description="Basic and acidic residues" evidence="1">
    <location>
        <begin position="18"/>
        <end position="35"/>
    </location>
</feature>
<dbReference type="KEGG" id="dpo:4815626"/>
<organism evidence="2 3">
    <name type="scientific">Drosophila pseudoobscura pseudoobscura</name>
    <name type="common">Fruit fly</name>
    <dbReference type="NCBI Taxonomy" id="46245"/>
    <lineage>
        <taxon>Eukaryota</taxon>
        <taxon>Metazoa</taxon>
        <taxon>Ecdysozoa</taxon>
        <taxon>Arthropoda</taxon>
        <taxon>Hexapoda</taxon>
        <taxon>Insecta</taxon>
        <taxon>Pterygota</taxon>
        <taxon>Neoptera</taxon>
        <taxon>Endopterygota</taxon>
        <taxon>Diptera</taxon>
        <taxon>Brachycera</taxon>
        <taxon>Muscomorpha</taxon>
        <taxon>Ephydroidea</taxon>
        <taxon>Drosophilidae</taxon>
        <taxon>Drosophila</taxon>
        <taxon>Sophophora</taxon>
    </lineage>
</organism>
<dbReference type="HOGENOM" id="CLU_119223_0_0_1"/>
<protein>
    <submittedName>
        <fullName evidence="3">Uncharacterized protein</fullName>
    </submittedName>
</protein>
<dbReference type="InterPro" id="IPR009069">
    <property type="entry name" value="Cys_alpha_HP_mot_SF"/>
</dbReference>
<feature type="compositionally biased region" description="Pro residues" evidence="1">
    <location>
        <begin position="142"/>
        <end position="157"/>
    </location>
</feature>
<dbReference type="PROSITE" id="PS51808">
    <property type="entry name" value="CHCH"/>
    <property type="match status" value="1"/>
</dbReference>
<dbReference type="GeneID" id="4815626"/>
<reference evidence="3" key="1">
    <citation type="submission" date="2025-08" db="UniProtKB">
        <authorList>
            <consortium name="RefSeq"/>
        </authorList>
    </citation>
    <scope>IDENTIFICATION</scope>
    <source>
        <strain evidence="3">MV-25-SWS-2005</strain>
        <tissue evidence="3">Whole body</tissue>
    </source>
</reference>